<feature type="domain" description="MARVEL" evidence="6">
    <location>
        <begin position="6"/>
        <end position="156"/>
    </location>
</feature>
<evidence type="ECO:0000256" key="3">
    <source>
        <dbReference type="ARBA" id="ARBA00022989"/>
    </source>
</evidence>
<dbReference type="Pfam" id="PF01284">
    <property type="entry name" value="MARVEL"/>
    <property type="match status" value="1"/>
</dbReference>
<dbReference type="GO" id="GO:0072659">
    <property type="term" value="P:protein localization to plasma membrane"/>
    <property type="evidence" value="ECO:0007669"/>
    <property type="project" value="TreeGrafter"/>
</dbReference>
<keyword evidence="3 5" id="KW-1133">Transmembrane helix</keyword>
<evidence type="ECO:0000313" key="8">
    <source>
        <dbReference type="Proteomes" id="UP001375240"/>
    </source>
</evidence>
<evidence type="ECO:0000256" key="2">
    <source>
        <dbReference type="ARBA" id="ARBA00022692"/>
    </source>
</evidence>
<evidence type="ECO:0000313" key="7">
    <source>
        <dbReference type="EMBL" id="KAK6352723.1"/>
    </source>
</evidence>
<dbReference type="InterPro" id="IPR008253">
    <property type="entry name" value="Marvel"/>
</dbReference>
<dbReference type="GO" id="GO:0005886">
    <property type="term" value="C:plasma membrane"/>
    <property type="evidence" value="ECO:0007669"/>
    <property type="project" value="TreeGrafter"/>
</dbReference>
<accession>A0AAV9V2L1</accession>
<dbReference type="PANTHER" id="PTHR28165">
    <property type="entry name" value="NON-CLASSICAL EXPORT PROTEIN 2-RELATED"/>
    <property type="match status" value="1"/>
</dbReference>
<comment type="subcellular location">
    <subcellularLocation>
        <location evidence="1">Membrane</location>
        <topology evidence="1">Multi-pass membrane protein</topology>
    </subcellularLocation>
</comment>
<evidence type="ECO:0000256" key="4">
    <source>
        <dbReference type="ARBA" id="ARBA00023136"/>
    </source>
</evidence>
<evidence type="ECO:0000256" key="5">
    <source>
        <dbReference type="SAM" id="Phobius"/>
    </source>
</evidence>
<keyword evidence="2 5" id="KW-0812">Transmembrane</keyword>
<feature type="transmembrane region" description="Helical" evidence="5">
    <location>
        <begin position="44"/>
        <end position="64"/>
    </location>
</feature>
<dbReference type="GO" id="GO:0070941">
    <property type="term" value="P:eisosome assembly"/>
    <property type="evidence" value="ECO:0007669"/>
    <property type="project" value="TreeGrafter"/>
</dbReference>
<dbReference type="Proteomes" id="UP001375240">
    <property type="component" value="Unassembled WGS sequence"/>
</dbReference>
<dbReference type="InterPro" id="IPR052649">
    <property type="entry name" value="NCE102-like"/>
</dbReference>
<evidence type="ECO:0000259" key="6">
    <source>
        <dbReference type="Pfam" id="PF01284"/>
    </source>
</evidence>
<reference evidence="7 8" key="1">
    <citation type="submission" date="2019-10" db="EMBL/GenBank/DDBJ databases">
        <authorList>
            <person name="Palmer J.M."/>
        </authorList>
    </citation>
    <scope>NUCLEOTIDE SEQUENCE [LARGE SCALE GENOMIC DNA]</scope>
    <source>
        <strain evidence="7 8">TWF696</strain>
    </source>
</reference>
<dbReference type="PANTHER" id="PTHR28165:SF2">
    <property type="entry name" value="MARVEL DOMAIN-CONTAINING PROTEIN"/>
    <property type="match status" value="1"/>
</dbReference>
<feature type="transmembrane region" description="Helical" evidence="5">
    <location>
        <begin position="138"/>
        <end position="162"/>
    </location>
</feature>
<keyword evidence="8" id="KW-1185">Reference proteome</keyword>
<protein>
    <recommendedName>
        <fullName evidence="6">MARVEL domain-containing protein</fullName>
    </recommendedName>
</protein>
<gene>
    <name evidence="7" type="ORF">TWF696_004726</name>
</gene>
<organism evidence="7 8">
    <name type="scientific">Orbilia brochopaga</name>
    <dbReference type="NCBI Taxonomy" id="3140254"/>
    <lineage>
        <taxon>Eukaryota</taxon>
        <taxon>Fungi</taxon>
        <taxon>Dikarya</taxon>
        <taxon>Ascomycota</taxon>
        <taxon>Pezizomycotina</taxon>
        <taxon>Orbiliomycetes</taxon>
        <taxon>Orbiliales</taxon>
        <taxon>Orbiliaceae</taxon>
        <taxon>Orbilia</taxon>
    </lineage>
</organism>
<dbReference type="AlphaFoldDB" id="A0AAV9V2L1"/>
<dbReference type="GO" id="GO:0032126">
    <property type="term" value="C:eisosome"/>
    <property type="evidence" value="ECO:0007669"/>
    <property type="project" value="TreeGrafter"/>
</dbReference>
<comment type="caution">
    <text evidence="7">The sequence shown here is derived from an EMBL/GenBank/DDBJ whole genome shotgun (WGS) entry which is preliminary data.</text>
</comment>
<dbReference type="EMBL" id="JAVHNQ010000003">
    <property type="protein sequence ID" value="KAK6352723.1"/>
    <property type="molecule type" value="Genomic_DNA"/>
</dbReference>
<proteinExistence type="predicted"/>
<sequence>MNPCLTILLRLAQLLFSAIILALSVVLLQGQRAGDAPVMTKLSIFLGAFGMLMALFGVVSQILAALRDSKLVGGLDLATGLLQFAGGAAMAAKLGPGVNSCSNRRWRETNPLINGGYINVGGSNFVYRNTPFESRCQMAVAVTAFEFILGMSFVVAGVFMIIASQRKKAPTAAKW</sequence>
<feature type="transmembrane region" description="Helical" evidence="5">
    <location>
        <begin position="71"/>
        <end position="92"/>
    </location>
</feature>
<evidence type="ECO:0000256" key="1">
    <source>
        <dbReference type="ARBA" id="ARBA00004141"/>
    </source>
</evidence>
<name>A0AAV9V2L1_9PEZI</name>
<keyword evidence="4 5" id="KW-0472">Membrane</keyword>